<dbReference type="OrthoDB" id="66510at2759"/>
<name>A0A2H3IZE1_WOLCO</name>
<dbReference type="Proteomes" id="UP000218811">
    <property type="component" value="Unassembled WGS sequence"/>
</dbReference>
<dbReference type="GO" id="GO:0031624">
    <property type="term" value="F:ubiquitin conjugating enzyme binding"/>
    <property type="evidence" value="ECO:0007669"/>
    <property type="project" value="TreeGrafter"/>
</dbReference>
<dbReference type="GO" id="GO:0006513">
    <property type="term" value="P:protein monoubiquitination"/>
    <property type="evidence" value="ECO:0007669"/>
    <property type="project" value="TreeGrafter"/>
</dbReference>
<evidence type="ECO:0000313" key="3">
    <source>
        <dbReference type="Proteomes" id="UP000218811"/>
    </source>
</evidence>
<organism evidence="2 3">
    <name type="scientific">Wolfiporia cocos (strain MD-104)</name>
    <name type="common">Brown rot fungus</name>
    <dbReference type="NCBI Taxonomy" id="742152"/>
    <lineage>
        <taxon>Eukaryota</taxon>
        <taxon>Fungi</taxon>
        <taxon>Dikarya</taxon>
        <taxon>Basidiomycota</taxon>
        <taxon>Agaricomycotina</taxon>
        <taxon>Agaricomycetes</taxon>
        <taxon>Polyporales</taxon>
        <taxon>Phaeolaceae</taxon>
        <taxon>Wolfiporia</taxon>
    </lineage>
</organism>
<keyword evidence="3" id="KW-1185">Reference proteome</keyword>
<evidence type="ECO:0008006" key="4">
    <source>
        <dbReference type="Google" id="ProtNLM"/>
    </source>
</evidence>
<dbReference type="AlphaFoldDB" id="A0A2H3IZE1"/>
<dbReference type="GO" id="GO:0005829">
    <property type="term" value="C:cytosol"/>
    <property type="evidence" value="ECO:0007669"/>
    <property type="project" value="TreeGrafter"/>
</dbReference>
<sequence>MPPSSSPAPAPQPSTGLQTLVHNLRTRQSTLEPEFAGSSSWDFADEGALIRELQARVEHLAETHALPPHDITLVRTLVSLVKHFYRLSVLQPSTGTSTAPRVASWGSSAPGNTSDRFAALRRQLSDFQLAREDLELTSASSATSPALQVETALLWVQVDEELEQVLTLCRSRTYEGSAAPDADLLPPEYDTAWYDAQFESEGLPRYEPGSSAHALEKLGSPTLSAKGGDLSSPVERAAPGGALSEKMRMDLEAVTLAIDRLYIVAPQLHDQRVELKKSKLEELEKARLSGSPSRSKVREGKRRAKDDDVEELERMVELIGRATDRRMLDQSVSLDGVLKAKLERARQRDVEKREAFVERLARHSDARRLHAQDAILTPPGSARDKGKDPDAMLSLPEFIREAVPEPVQLKMQMEDPKALLSLPEFVKEPVPKGLAPSPRRARSGSALSLRSRSISAPPLAWLLSRPSSPIPASPTEARKMRSSKTRRMGSSVASIPALQASLDVTYVAEFHESLQHVLVFLTATGMTPGVNLEAEVVPASEVPGKTSDDRECLVVKCGTSTSPFLQLPARVAPGKKEVKVDGQHFQIKLATIPASDAQQPAFALVDATYLNTALPTSYICASCSLPLVHCSRLQDYRDLPSEHWAELVDAWMCHSDLKLHEHVTKHTSEGFWPTETHALVGGSYILFEQSAMARNNFGVADEDKLSEDEHPDDWQRVRCICGAIVGRRREHQPKEGPRYWAYRLAKYAIRPVSPTAEPCRIPLSAFIAEDMNEFVHAHATYRFIIMDEEDERPRILIWLFKPSMRIAYTTPTQYVIPKSGSVHAAKVLYKIIGPPAAYSDLQSISSKYPGFPQAEHLYYPLDICRRLAGLLKESNTAYPEGMRTMTGLDVGWLQRS</sequence>
<dbReference type="Pfam" id="PF09814">
    <property type="entry name" value="HECT_2"/>
    <property type="match status" value="1"/>
</dbReference>
<dbReference type="GO" id="GO:0043161">
    <property type="term" value="P:proteasome-mediated ubiquitin-dependent protein catabolic process"/>
    <property type="evidence" value="ECO:0007669"/>
    <property type="project" value="TreeGrafter"/>
</dbReference>
<feature type="region of interest" description="Disordered" evidence="1">
    <location>
        <begin position="430"/>
        <end position="449"/>
    </location>
</feature>
<gene>
    <name evidence="2" type="ORF">WOLCODRAFT_106948</name>
</gene>
<dbReference type="EMBL" id="KB467843">
    <property type="protein sequence ID" value="PCH35091.1"/>
    <property type="molecule type" value="Genomic_DNA"/>
</dbReference>
<accession>A0A2H3IZE1</accession>
<protein>
    <recommendedName>
        <fullName evidence="4">HECT-like ubiquitin-conjugating enzyme-binding-domain-containing protein</fullName>
    </recommendedName>
</protein>
<evidence type="ECO:0000313" key="2">
    <source>
        <dbReference type="EMBL" id="PCH35091.1"/>
    </source>
</evidence>
<reference evidence="2 3" key="1">
    <citation type="journal article" date="2012" name="Science">
        <title>The Paleozoic origin of enzymatic lignin decomposition reconstructed from 31 fungal genomes.</title>
        <authorList>
            <person name="Floudas D."/>
            <person name="Binder M."/>
            <person name="Riley R."/>
            <person name="Barry K."/>
            <person name="Blanchette R.A."/>
            <person name="Henrissat B."/>
            <person name="Martinez A.T."/>
            <person name="Otillar R."/>
            <person name="Spatafora J.W."/>
            <person name="Yadav J.S."/>
            <person name="Aerts A."/>
            <person name="Benoit I."/>
            <person name="Boyd A."/>
            <person name="Carlson A."/>
            <person name="Copeland A."/>
            <person name="Coutinho P.M."/>
            <person name="de Vries R.P."/>
            <person name="Ferreira P."/>
            <person name="Findley K."/>
            <person name="Foster B."/>
            <person name="Gaskell J."/>
            <person name="Glotzer D."/>
            <person name="Gorecki P."/>
            <person name="Heitman J."/>
            <person name="Hesse C."/>
            <person name="Hori C."/>
            <person name="Igarashi K."/>
            <person name="Jurgens J.A."/>
            <person name="Kallen N."/>
            <person name="Kersten P."/>
            <person name="Kohler A."/>
            <person name="Kuees U."/>
            <person name="Kumar T.K.A."/>
            <person name="Kuo A."/>
            <person name="LaButti K."/>
            <person name="Larrondo L.F."/>
            <person name="Lindquist E."/>
            <person name="Ling A."/>
            <person name="Lombard V."/>
            <person name="Lucas S."/>
            <person name="Lundell T."/>
            <person name="Martin R."/>
            <person name="McLaughlin D.J."/>
            <person name="Morgenstern I."/>
            <person name="Morin E."/>
            <person name="Murat C."/>
            <person name="Nagy L.G."/>
            <person name="Nolan M."/>
            <person name="Ohm R.A."/>
            <person name="Patyshakuliyeva A."/>
            <person name="Rokas A."/>
            <person name="Ruiz-Duenas F.J."/>
            <person name="Sabat G."/>
            <person name="Salamov A."/>
            <person name="Samejima M."/>
            <person name="Schmutz J."/>
            <person name="Slot J.C."/>
            <person name="St John F."/>
            <person name="Stenlid J."/>
            <person name="Sun H."/>
            <person name="Sun S."/>
            <person name="Syed K."/>
            <person name="Tsang A."/>
            <person name="Wiebenga A."/>
            <person name="Young D."/>
            <person name="Pisabarro A."/>
            <person name="Eastwood D.C."/>
            <person name="Martin F."/>
            <person name="Cullen D."/>
            <person name="Grigoriev I.V."/>
            <person name="Hibbett D.S."/>
        </authorList>
    </citation>
    <scope>NUCLEOTIDE SEQUENCE [LARGE SCALE GENOMIC DNA]</scope>
    <source>
        <strain evidence="2 3">MD-104</strain>
    </source>
</reference>
<dbReference type="GO" id="GO:0030332">
    <property type="term" value="F:cyclin binding"/>
    <property type="evidence" value="ECO:0007669"/>
    <property type="project" value="TreeGrafter"/>
</dbReference>
<feature type="compositionally biased region" description="Low complexity" evidence="1">
    <location>
        <begin position="434"/>
        <end position="449"/>
    </location>
</feature>
<dbReference type="GO" id="GO:0005634">
    <property type="term" value="C:nucleus"/>
    <property type="evidence" value="ECO:0007669"/>
    <property type="project" value="TreeGrafter"/>
</dbReference>
<dbReference type="PANTHER" id="PTHR31531">
    <property type="entry name" value="E3 UBIQUITIN-PROTEIN LIGASE E3D FAMILY MEMBER"/>
    <property type="match status" value="1"/>
</dbReference>
<dbReference type="GO" id="GO:0061630">
    <property type="term" value="F:ubiquitin protein ligase activity"/>
    <property type="evidence" value="ECO:0007669"/>
    <property type="project" value="TreeGrafter"/>
</dbReference>
<dbReference type="GO" id="GO:0000151">
    <property type="term" value="C:ubiquitin ligase complex"/>
    <property type="evidence" value="ECO:0007669"/>
    <property type="project" value="TreeGrafter"/>
</dbReference>
<dbReference type="GO" id="GO:0051865">
    <property type="term" value="P:protein autoubiquitination"/>
    <property type="evidence" value="ECO:0007669"/>
    <property type="project" value="TreeGrafter"/>
</dbReference>
<dbReference type="InterPro" id="IPR019193">
    <property type="entry name" value="UBQ-conj_enz_E2-bd_prot"/>
</dbReference>
<dbReference type="GO" id="GO:0000209">
    <property type="term" value="P:protein polyubiquitination"/>
    <property type="evidence" value="ECO:0007669"/>
    <property type="project" value="TreeGrafter"/>
</dbReference>
<dbReference type="STRING" id="742152.A0A2H3IZE1"/>
<proteinExistence type="predicted"/>
<dbReference type="OMA" id="NEFVHAH"/>
<dbReference type="PANTHER" id="PTHR31531:SF2">
    <property type="entry name" value="E3 UBIQUITIN-PROTEIN LIGASE E3D"/>
    <property type="match status" value="1"/>
</dbReference>
<feature type="region of interest" description="Disordered" evidence="1">
    <location>
        <begin position="285"/>
        <end position="308"/>
    </location>
</feature>
<feature type="region of interest" description="Disordered" evidence="1">
    <location>
        <begin position="465"/>
        <end position="490"/>
    </location>
</feature>
<evidence type="ECO:0000256" key="1">
    <source>
        <dbReference type="SAM" id="MobiDB-lite"/>
    </source>
</evidence>
<feature type="region of interest" description="Disordered" evidence="1">
    <location>
        <begin position="371"/>
        <end position="390"/>
    </location>
</feature>